<comment type="caution">
    <text evidence="9">The sequence shown here is derived from an EMBL/GenBank/DDBJ whole genome shotgun (WGS) entry which is preliminary data.</text>
</comment>
<evidence type="ECO:0000256" key="7">
    <source>
        <dbReference type="ARBA" id="ARBA00032930"/>
    </source>
</evidence>
<evidence type="ECO:0000256" key="1">
    <source>
        <dbReference type="ARBA" id="ARBA00004123"/>
    </source>
</evidence>
<evidence type="ECO:0000256" key="3">
    <source>
        <dbReference type="ARBA" id="ARBA00016011"/>
    </source>
</evidence>
<sequence length="596" mass="66907">MPPADLTRAVIHRIFSREHSLILRGDGLRWIQDMLAHYGVAPVDLEDTLNVLATECESYVSARDISTVINKDVLQSVYEKIATMTAAQSHETLEDSEEPESNHALELQTLKVIDAFSIPRLTWSEERKVFEEPTGQASKPSLLGQPTSKISYLRDRYHTIRQVIFRNEHFSPPAVPGALGEAEREEYMKLTSSNNLLGRAGHRFLLFGRLTRMKDQSYCLEDLEGWVKLDLSIASAAEGLFTEGCLVLVEGEYQSNETFKVLEIGHPPSEQRGVTRKLFGNVDFSGAGPLSLTEEARLKKREQTSDSQFIVEILGESALKLQLHPIRISDFHLDSPGVLVNFEQILQGYQDVLIESNSVVRPPALWILCGNFSQKPFTFDGPAITFCQSLFSNLAVSFSKFPLVTQHIHVIFVPGPNDPWDSTMLPRQALPASIVKPLLHSSSQIPASHLHFASNPCRIRWMSQEIVIFRENLASKICRNVIEALKDPTVAADEEDVNITKFVSRRFFPSQTNLVQTILDQAHLSPFPITVSPVTWEHDQALRLYPMPTALVLADSYPAYTLTYEGCHVFNPGSFGVGSRPVWANYHVATRTSEQR</sequence>
<dbReference type="PANTHER" id="PTHR12708">
    <property type="entry name" value="DNA POLYMERASE EPSILON SUBUNIT B"/>
    <property type="match status" value="1"/>
</dbReference>
<evidence type="ECO:0000256" key="5">
    <source>
        <dbReference type="ARBA" id="ARBA00023125"/>
    </source>
</evidence>
<evidence type="ECO:0000256" key="6">
    <source>
        <dbReference type="ARBA" id="ARBA00023242"/>
    </source>
</evidence>
<dbReference type="PANTHER" id="PTHR12708:SF0">
    <property type="entry name" value="DNA POLYMERASE EPSILON SUBUNIT 2"/>
    <property type="match status" value="1"/>
</dbReference>
<feature type="domain" description="DNA polymerase alpha/delta/epsilon subunit B" evidence="8">
    <location>
        <begin position="328"/>
        <end position="559"/>
    </location>
</feature>
<dbReference type="STRING" id="27349.A0A0L6V4P6"/>
<dbReference type="VEuPathDB" id="FungiDB:VP01_2606g2"/>
<proteinExistence type="inferred from homology"/>
<dbReference type="Gene3D" id="3.60.21.50">
    <property type="match status" value="1"/>
</dbReference>
<gene>
    <name evidence="9" type="ORF">VP01_2606g2</name>
</gene>
<dbReference type="OrthoDB" id="10254730at2759"/>
<keyword evidence="10" id="KW-1185">Reference proteome</keyword>
<dbReference type="AlphaFoldDB" id="A0A0L6V4P6"/>
<dbReference type="EMBL" id="LAVV01007509">
    <property type="protein sequence ID" value="KNZ55704.1"/>
    <property type="molecule type" value="Genomic_DNA"/>
</dbReference>
<name>A0A0L6V4P6_9BASI</name>
<evidence type="ECO:0000313" key="9">
    <source>
        <dbReference type="EMBL" id="KNZ55704.1"/>
    </source>
</evidence>
<keyword evidence="4" id="KW-0235">DNA replication</keyword>
<dbReference type="InterPro" id="IPR007185">
    <property type="entry name" value="DNA_pol_a/d/e_bsu"/>
</dbReference>
<keyword evidence="5" id="KW-0238">DNA-binding</keyword>
<keyword evidence="6" id="KW-0539">Nucleus</keyword>
<comment type="subcellular location">
    <subcellularLocation>
        <location evidence="1">Nucleus</location>
    </subcellularLocation>
</comment>
<dbReference type="GO" id="GO:0003677">
    <property type="term" value="F:DNA binding"/>
    <property type="evidence" value="ECO:0007669"/>
    <property type="project" value="UniProtKB-KW"/>
</dbReference>
<accession>A0A0L6V4P6</accession>
<evidence type="ECO:0000256" key="2">
    <source>
        <dbReference type="ARBA" id="ARBA00009560"/>
    </source>
</evidence>
<comment type="similarity">
    <text evidence="2">Belongs to the DNA polymerase epsilon subunit B family.</text>
</comment>
<evidence type="ECO:0000259" key="8">
    <source>
        <dbReference type="Pfam" id="PF04042"/>
    </source>
</evidence>
<dbReference type="GO" id="GO:0008622">
    <property type="term" value="C:epsilon DNA polymerase complex"/>
    <property type="evidence" value="ECO:0007669"/>
    <property type="project" value="InterPro"/>
</dbReference>
<dbReference type="Proteomes" id="UP000037035">
    <property type="component" value="Unassembled WGS sequence"/>
</dbReference>
<dbReference type="Pfam" id="PF04042">
    <property type="entry name" value="DNA_pol_E_B"/>
    <property type="match status" value="1"/>
</dbReference>
<evidence type="ECO:0000256" key="4">
    <source>
        <dbReference type="ARBA" id="ARBA00022705"/>
    </source>
</evidence>
<organism evidence="9 10">
    <name type="scientific">Puccinia sorghi</name>
    <dbReference type="NCBI Taxonomy" id="27349"/>
    <lineage>
        <taxon>Eukaryota</taxon>
        <taxon>Fungi</taxon>
        <taxon>Dikarya</taxon>
        <taxon>Basidiomycota</taxon>
        <taxon>Pucciniomycotina</taxon>
        <taxon>Pucciniomycetes</taxon>
        <taxon>Pucciniales</taxon>
        <taxon>Pucciniaceae</taxon>
        <taxon>Puccinia</taxon>
    </lineage>
</organism>
<protein>
    <recommendedName>
        <fullName evidence="3">DNA polymerase epsilon subunit B</fullName>
    </recommendedName>
    <alternativeName>
        <fullName evidence="7">DNA polymerase II subunit 2</fullName>
    </alternativeName>
</protein>
<dbReference type="GO" id="GO:0042276">
    <property type="term" value="P:error-prone translesion synthesis"/>
    <property type="evidence" value="ECO:0007669"/>
    <property type="project" value="TreeGrafter"/>
</dbReference>
<dbReference type="InterPro" id="IPR016266">
    <property type="entry name" value="POLE2"/>
</dbReference>
<reference evidence="9 10" key="1">
    <citation type="submission" date="2015-08" db="EMBL/GenBank/DDBJ databases">
        <title>Next Generation Sequencing and Analysis of the Genome of Puccinia sorghi L Schw, the Causal Agent of Maize Common Rust.</title>
        <authorList>
            <person name="Rochi L."/>
            <person name="Burguener G."/>
            <person name="Darino M."/>
            <person name="Turjanski A."/>
            <person name="Kreff E."/>
            <person name="Dieguez M.J."/>
            <person name="Sacco F."/>
        </authorList>
    </citation>
    <scope>NUCLEOTIDE SEQUENCE [LARGE SCALE GENOMIC DNA]</scope>
    <source>
        <strain evidence="9 10">RO10H11247</strain>
    </source>
</reference>
<evidence type="ECO:0000313" key="10">
    <source>
        <dbReference type="Proteomes" id="UP000037035"/>
    </source>
</evidence>
<dbReference type="GO" id="GO:0006261">
    <property type="term" value="P:DNA-templated DNA replication"/>
    <property type="evidence" value="ECO:0007669"/>
    <property type="project" value="InterPro"/>
</dbReference>